<feature type="compositionally biased region" description="Polar residues" evidence="6">
    <location>
        <begin position="398"/>
        <end position="412"/>
    </location>
</feature>
<feature type="compositionally biased region" description="Basic residues" evidence="6">
    <location>
        <begin position="46"/>
        <end position="55"/>
    </location>
</feature>
<dbReference type="Gene3D" id="4.10.280.10">
    <property type="entry name" value="Helix-loop-helix DNA-binding domain"/>
    <property type="match status" value="1"/>
</dbReference>
<dbReference type="InterPro" id="IPR036638">
    <property type="entry name" value="HLH_DNA-bd_sf"/>
</dbReference>
<dbReference type="PANTHER" id="PTHR10328:SF3">
    <property type="entry name" value="PROTEIN MAX"/>
    <property type="match status" value="1"/>
</dbReference>
<dbReference type="AlphaFoldDB" id="A0A0D0TFN1"/>
<evidence type="ECO:0000256" key="4">
    <source>
        <dbReference type="ARBA" id="ARBA00023163"/>
    </source>
</evidence>
<evidence type="ECO:0000256" key="6">
    <source>
        <dbReference type="SAM" id="MobiDB-lite"/>
    </source>
</evidence>
<organism evidence="8">
    <name type="scientific">Cryptococcus bacillisporus CA1280</name>
    <dbReference type="NCBI Taxonomy" id="1296109"/>
    <lineage>
        <taxon>Eukaryota</taxon>
        <taxon>Fungi</taxon>
        <taxon>Dikarya</taxon>
        <taxon>Basidiomycota</taxon>
        <taxon>Agaricomycotina</taxon>
        <taxon>Tremellomycetes</taxon>
        <taxon>Tremellales</taxon>
        <taxon>Cryptococcaceae</taxon>
        <taxon>Cryptococcus</taxon>
        <taxon>Cryptococcus gattii species complex</taxon>
    </lineage>
</organism>
<dbReference type="GO" id="GO:0003700">
    <property type="term" value="F:DNA-binding transcription factor activity"/>
    <property type="evidence" value="ECO:0007669"/>
    <property type="project" value="TreeGrafter"/>
</dbReference>
<sequence length="421" mass="47102">MTSPPTIALRYPAVRDDVCHSHHSFEQNMAVSIPVSRMSSIPHDSHRLRSYHHHPSYSPKQSPVDRGTPSHSNAHRSHPYRRMTSPSSQRRTPSNERRPRLTLPPPNTSGSLNFPSDSLPSSREREYPHPPPPDHMWDLPSTGARRPLSSSGGTERGPTPSPRPASGGKSYALPPLRSISDSNTSGTSPTSMAPPSRDFPPTDRESPHHRVPPLPYYDYEYHQQMYYPHDHHRPQTATPSRYREHERYKKDMHDYRGPPASFTPRSHYPPAYQQAYDAPSSPLQTVEQLYPMTAHYPHTYGPPHELGRSMSQSSLPGVSRPSTGEEETITGEVVSQGQSRRLAHLMSEQKRRESINSGFQALRAALPTSLSTDSKAVILRKAVSRISYLEGLLQKNNISFPDAGTSSAGSCEQDQEGKKEI</sequence>
<keyword evidence="5" id="KW-0539">Nucleus</keyword>
<keyword evidence="4" id="KW-0804">Transcription</keyword>
<dbReference type="SMART" id="SM00353">
    <property type="entry name" value="HLH"/>
    <property type="match status" value="1"/>
</dbReference>
<dbReference type="PANTHER" id="PTHR10328">
    <property type="entry name" value="PROTEIN MAX MYC-ASSOCIATED FACTOR X"/>
    <property type="match status" value="1"/>
</dbReference>
<evidence type="ECO:0000256" key="1">
    <source>
        <dbReference type="ARBA" id="ARBA00023015"/>
    </source>
</evidence>
<evidence type="ECO:0000259" key="7">
    <source>
        <dbReference type="PROSITE" id="PS50888"/>
    </source>
</evidence>
<keyword evidence="1" id="KW-0805">Transcription regulation</keyword>
<evidence type="ECO:0000256" key="5">
    <source>
        <dbReference type="ARBA" id="ARBA00023242"/>
    </source>
</evidence>
<feature type="region of interest" description="Disordered" evidence="6">
    <location>
        <begin position="295"/>
        <end position="340"/>
    </location>
</feature>
<feature type="compositionally biased region" description="Polar residues" evidence="6">
    <location>
        <begin position="309"/>
        <end position="322"/>
    </location>
</feature>
<dbReference type="InterPro" id="IPR011598">
    <property type="entry name" value="bHLH_dom"/>
</dbReference>
<dbReference type="GO" id="GO:0003677">
    <property type="term" value="F:DNA binding"/>
    <property type="evidence" value="ECO:0007669"/>
    <property type="project" value="UniProtKB-KW"/>
</dbReference>
<dbReference type="OrthoDB" id="5778525at2759"/>
<dbReference type="EMBL" id="KN847990">
    <property type="protein sequence ID" value="KIR45227.1"/>
    <property type="molecule type" value="Genomic_DNA"/>
</dbReference>
<name>A0A0D0TFN1_CRYGA</name>
<feature type="domain" description="BHLH" evidence="7">
    <location>
        <begin position="339"/>
        <end position="389"/>
    </location>
</feature>
<dbReference type="PROSITE" id="PS50888">
    <property type="entry name" value="BHLH"/>
    <property type="match status" value="1"/>
</dbReference>
<dbReference type="GO" id="GO:0046983">
    <property type="term" value="F:protein dimerization activity"/>
    <property type="evidence" value="ECO:0007669"/>
    <property type="project" value="InterPro"/>
</dbReference>
<feature type="region of interest" description="Disordered" evidence="6">
    <location>
        <begin position="46"/>
        <end position="215"/>
    </location>
</feature>
<feature type="compositionally biased region" description="Polar residues" evidence="6">
    <location>
        <begin position="179"/>
        <end position="193"/>
    </location>
</feature>
<dbReference type="HOGENOM" id="CLU_652144_0_0_1"/>
<keyword evidence="2" id="KW-0238">DNA-binding</keyword>
<dbReference type="GO" id="GO:0045944">
    <property type="term" value="P:positive regulation of transcription by RNA polymerase II"/>
    <property type="evidence" value="ECO:0007669"/>
    <property type="project" value="TreeGrafter"/>
</dbReference>
<feature type="compositionally biased region" description="Polar residues" evidence="6">
    <location>
        <begin position="108"/>
        <end position="121"/>
    </location>
</feature>
<feature type="region of interest" description="Disordered" evidence="6">
    <location>
        <begin position="398"/>
        <end position="421"/>
    </location>
</feature>
<accession>A0A0D0TFN1</accession>
<evidence type="ECO:0000256" key="2">
    <source>
        <dbReference type="ARBA" id="ARBA00023125"/>
    </source>
</evidence>
<dbReference type="GO" id="GO:0090575">
    <property type="term" value="C:RNA polymerase II transcription regulator complex"/>
    <property type="evidence" value="ECO:0007669"/>
    <property type="project" value="TreeGrafter"/>
</dbReference>
<evidence type="ECO:0000313" key="8">
    <source>
        <dbReference type="EMBL" id="KIR45227.1"/>
    </source>
</evidence>
<dbReference type="Pfam" id="PF00010">
    <property type="entry name" value="HLH"/>
    <property type="match status" value="1"/>
</dbReference>
<keyword evidence="3" id="KW-0010">Activator</keyword>
<reference evidence="8" key="1">
    <citation type="submission" date="2015-01" db="EMBL/GenBank/DDBJ databases">
        <title>The Genome Sequence of Cryptococcus gattii CA1280.</title>
        <authorList>
            <consortium name="The Broad Institute Genomics Platform"/>
            <person name="Cuomo C."/>
            <person name="Litvintseva A."/>
            <person name="Chen Y."/>
            <person name="Heitman J."/>
            <person name="Sun S."/>
            <person name="Springer D."/>
            <person name="Dromer F."/>
            <person name="Young S."/>
            <person name="Zeng Q."/>
            <person name="Gargeya S."/>
            <person name="Abouelleil A."/>
            <person name="Alvarado L."/>
            <person name="Chapman S.B."/>
            <person name="Gainer-Dewar J."/>
            <person name="Goldberg J."/>
            <person name="Griggs A."/>
            <person name="Gujja S."/>
            <person name="Hansen M."/>
            <person name="Howarth C."/>
            <person name="Imamovic A."/>
            <person name="Larimer J."/>
            <person name="Murphy C."/>
            <person name="Naylor J."/>
            <person name="Pearson M."/>
            <person name="Priest M."/>
            <person name="Roberts A."/>
            <person name="Saif S."/>
            <person name="Shea T."/>
            <person name="Sykes S."/>
            <person name="Wortman J."/>
            <person name="Nusbaum C."/>
            <person name="Birren B."/>
        </authorList>
    </citation>
    <scope>NUCLEOTIDE SEQUENCE [LARGE SCALE GENOMIC DNA]</scope>
    <source>
        <strain evidence="8">CA1280</strain>
    </source>
</reference>
<gene>
    <name evidence="8" type="ORF">I312_05559</name>
</gene>
<dbReference type="SUPFAM" id="SSF47459">
    <property type="entry name" value="HLH, helix-loop-helix DNA-binding domain"/>
    <property type="match status" value="1"/>
</dbReference>
<evidence type="ECO:0000256" key="3">
    <source>
        <dbReference type="ARBA" id="ARBA00023159"/>
    </source>
</evidence>
<proteinExistence type="predicted"/>
<protein>
    <recommendedName>
        <fullName evidence="7">BHLH domain-containing protein</fullName>
    </recommendedName>
</protein>